<dbReference type="AlphaFoldDB" id="A0A455UDH1"/>
<dbReference type="EMBL" id="AP019514">
    <property type="protein sequence ID" value="BBI64300.1"/>
    <property type="molecule type" value="Genomic_DNA"/>
</dbReference>
<organism evidence="1 2">
    <name type="scientific">Vreelandella sulfidaeris</name>
    <dbReference type="NCBI Taxonomy" id="115553"/>
    <lineage>
        <taxon>Bacteria</taxon>
        <taxon>Pseudomonadati</taxon>
        <taxon>Pseudomonadota</taxon>
        <taxon>Gammaproteobacteria</taxon>
        <taxon>Oceanospirillales</taxon>
        <taxon>Halomonadaceae</taxon>
        <taxon>Vreelandella</taxon>
    </lineage>
</organism>
<dbReference type="Proteomes" id="UP000320231">
    <property type="component" value="Chromosome"/>
</dbReference>
<protein>
    <submittedName>
        <fullName evidence="1">Uncharacterized protein</fullName>
    </submittedName>
</protein>
<reference evidence="1 2" key="1">
    <citation type="journal article" date="2019" name="Microbiol. Resour. Announc.">
        <title>Complete Genome Sequence of Halomonas sulfidaeris Strain Esulfide1 Isolated from a Metal Sulfide Rock at a Depth of 2,200 Meters, Obtained Using Nanopore Sequencing.</title>
        <authorList>
            <person name="Saito M."/>
            <person name="Nishigata A."/>
            <person name="Galipon J."/>
            <person name="Arakawa K."/>
        </authorList>
    </citation>
    <scope>NUCLEOTIDE SEQUENCE [LARGE SCALE GENOMIC DNA]</scope>
    <source>
        <strain evidence="1 2">ATCC BAA-803</strain>
    </source>
</reference>
<gene>
    <name evidence="1" type="ORF">HSBAA_56060</name>
</gene>
<name>A0A455UDH1_9GAMM</name>
<proteinExistence type="predicted"/>
<sequence>MEISGGATSPDSIDAGGNIVYPDWWDVEQAENYNESVSLGPNIDDPFNIKELYKGLINKR</sequence>
<dbReference type="KEGG" id="hsr:HSBAA_56060"/>
<evidence type="ECO:0000313" key="2">
    <source>
        <dbReference type="Proteomes" id="UP000320231"/>
    </source>
</evidence>
<evidence type="ECO:0000313" key="1">
    <source>
        <dbReference type="EMBL" id="BBI64300.1"/>
    </source>
</evidence>
<accession>A0A455UDH1</accession>